<dbReference type="EMBL" id="JBHRSS010000001">
    <property type="protein sequence ID" value="MFC3102898.1"/>
    <property type="molecule type" value="Genomic_DNA"/>
</dbReference>
<sequence>MEYSPSPEEIVAASMEAAVPERRDEIRALWRQYHPKVIVAKDAKRVTLNATKDRIKFDTKTMEVFWLIGFSGWRAIECYSPHVIGSAASGQTVKRIIKGDEGLAEIERAYKERRAAAQGLIDAAGPATAPWPPDLPRPNSSRDAACDPQYKAAFDLTWLAVAFTLFHEFRHVILDRDKQRPQDLREEELACDVWAREFMTAKLAAYAEDHGHDHHEVLRKRSMGFALAVLILHEITPVWDHGGNNAYFSVQTRMQTILENTPLPDNDHFWVFAASLLIGIFRQRGQPISAPATDPQSLARHLLAEL</sequence>
<keyword evidence="2" id="KW-1185">Reference proteome</keyword>
<dbReference type="RefSeq" id="WP_380686366.1">
    <property type="nucleotide sequence ID" value="NZ_JBHRSS010000001.1"/>
</dbReference>
<organism evidence="1 2">
    <name type="scientific">Salinisphaera aquimarina</name>
    <dbReference type="NCBI Taxonomy" id="2094031"/>
    <lineage>
        <taxon>Bacteria</taxon>
        <taxon>Pseudomonadati</taxon>
        <taxon>Pseudomonadota</taxon>
        <taxon>Gammaproteobacteria</taxon>
        <taxon>Salinisphaerales</taxon>
        <taxon>Salinisphaeraceae</taxon>
        <taxon>Salinisphaera</taxon>
    </lineage>
</organism>
<gene>
    <name evidence="1" type="ORF">ACFOSU_03230</name>
</gene>
<dbReference type="Proteomes" id="UP001595462">
    <property type="component" value="Unassembled WGS sequence"/>
</dbReference>
<accession>A0ABV7EM12</accession>
<comment type="caution">
    <text evidence="1">The sequence shown here is derived from an EMBL/GenBank/DDBJ whole genome shotgun (WGS) entry which is preliminary data.</text>
</comment>
<proteinExistence type="predicted"/>
<reference evidence="2" key="1">
    <citation type="journal article" date="2019" name="Int. J. Syst. Evol. Microbiol.">
        <title>The Global Catalogue of Microorganisms (GCM) 10K type strain sequencing project: providing services to taxonomists for standard genome sequencing and annotation.</title>
        <authorList>
            <consortium name="The Broad Institute Genomics Platform"/>
            <consortium name="The Broad Institute Genome Sequencing Center for Infectious Disease"/>
            <person name="Wu L."/>
            <person name="Ma J."/>
        </authorList>
    </citation>
    <scope>NUCLEOTIDE SEQUENCE [LARGE SCALE GENOMIC DNA]</scope>
    <source>
        <strain evidence="2">KCTC 52640</strain>
    </source>
</reference>
<evidence type="ECO:0000313" key="1">
    <source>
        <dbReference type="EMBL" id="MFC3102898.1"/>
    </source>
</evidence>
<evidence type="ECO:0000313" key="2">
    <source>
        <dbReference type="Proteomes" id="UP001595462"/>
    </source>
</evidence>
<protein>
    <submittedName>
        <fullName evidence="1">Peptidase U49, Lit peptidase</fullName>
    </submittedName>
</protein>
<name>A0ABV7EM12_9GAMM</name>